<dbReference type="InterPro" id="IPR025877">
    <property type="entry name" value="MobA-like_NTP_Trfase"/>
</dbReference>
<reference evidence="2 3" key="1">
    <citation type="submission" date="2022-06" db="EMBL/GenBank/DDBJ databases">
        <title>Halogeometricum sp. a new haloarchaeum isolate from saline soil.</title>
        <authorList>
            <person name="Strakova D."/>
            <person name="Galisteo C."/>
            <person name="Sanchez-Porro C."/>
            <person name="Ventosa A."/>
        </authorList>
    </citation>
    <scope>NUCLEOTIDE SEQUENCE [LARGE SCALE GENOMIC DNA]</scope>
    <source>
        <strain evidence="2 3">S1BR25-6</strain>
    </source>
</reference>
<protein>
    <submittedName>
        <fullName evidence="2">Nucleotidyltransferase family protein</fullName>
    </submittedName>
</protein>
<name>A0ABU2GHL0_9EURY</name>
<feature type="domain" description="MobA-like NTP transferase" evidence="1">
    <location>
        <begin position="11"/>
        <end position="173"/>
    </location>
</feature>
<proteinExistence type="predicted"/>
<dbReference type="InterPro" id="IPR029044">
    <property type="entry name" value="Nucleotide-diphossugar_trans"/>
</dbReference>
<dbReference type="PANTHER" id="PTHR43777:SF1">
    <property type="entry name" value="MOLYBDENUM COFACTOR CYTIDYLYLTRANSFERASE"/>
    <property type="match status" value="1"/>
</dbReference>
<dbReference type="SUPFAM" id="SSF53448">
    <property type="entry name" value="Nucleotide-diphospho-sugar transferases"/>
    <property type="match status" value="1"/>
</dbReference>
<dbReference type="CDD" id="cd04182">
    <property type="entry name" value="GT_2_like_f"/>
    <property type="match status" value="1"/>
</dbReference>
<dbReference type="PANTHER" id="PTHR43777">
    <property type="entry name" value="MOLYBDENUM COFACTOR CYTIDYLYLTRANSFERASE"/>
    <property type="match status" value="1"/>
</dbReference>
<dbReference type="Pfam" id="PF12804">
    <property type="entry name" value="NTP_transf_3"/>
    <property type="match status" value="1"/>
</dbReference>
<dbReference type="EMBL" id="JAMQOP010000003">
    <property type="protein sequence ID" value="MDS0300305.1"/>
    <property type="molecule type" value="Genomic_DNA"/>
</dbReference>
<comment type="caution">
    <text evidence="2">The sequence shown here is derived from an EMBL/GenBank/DDBJ whole genome shotgun (WGS) entry which is preliminary data.</text>
</comment>
<accession>A0ABU2GHL0</accession>
<evidence type="ECO:0000313" key="2">
    <source>
        <dbReference type="EMBL" id="MDS0300305.1"/>
    </source>
</evidence>
<organism evidence="2 3">
    <name type="scientific">Halogeometricum salsisoli</name>
    <dbReference type="NCBI Taxonomy" id="2950536"/>
    <lineage>
        <taxon>Archaea</taxon>
        <taxon>Methanobacteriati</taxon>
        <taxon>Methanobacteriota</taxon>
        <taxon>Stenosarchaea group</taxon>
        <taxon>Halobacteria</taxon>
        <taxon>Halobacteriales</taxon>
        <taxon>Haloferacaceae</taxon>
        <taxon>Halogeometricum</taxon>
    </lineage>
</organism>
<sequence>MDETGDSLIGGVVLAAGRSTRFGESNKLLEAIDGTPLVTRAARTAVQSSLDEVAVVLGYDSDAVADALSAFDLPARYNDDYADGQSTSVRAGVEFAREADWDAAVFLLGDMPFVETRTLDRLLDAYRAGEGDIVAPRYEGKRGNPVLFDARHFDALGNVDGDRGGRELVMEHDGTRFVDVDDAGVLRDIDSEADLRTYVAEE</sequence>
<dbReference type="Proteomes" id="UP001257060">
    <property type="component" value="Unassembled WGS sequence"/>
</dbReference>
<keyword evidence="3" id="KW-1185">Reference proteome</keyword>
<evidence type="ECO:0000259" key="1">
    <source>
        <dbReference type="Pfam" id="PF12804"/>
    </source>
</evidence>
<dbReference type="RefSeq" id="WP_310925201.1">
    <property type="nucleotide sequence ID" value="NZ_JAMQOP010000003.1"/>
</dbReference>
<dbReference type="Gene3D" id="3.90.550.10">
    <property type="entry name" value="Spore Coat Polysaccharide Biosynthesis Protein SpsA, Chain A"/>
    <property type="match status" value="1"/>
</dbReference>
<evidence type="ECO:0000313" key="3">
    <source>
        <dbReference type="Proteomes" id="UP001257060"/>
    </source>
</evidence>
<gene>
    <name evidence="2" type="ORF">NDI76_16280</name>
</gene>